<dbReference type="Gene3D" id="3.40.50.10050">
    <property type="entry name" value="Translation initiation factor IF- 2, domain 3"/>
    <property type="match status" value="1"/>
</dbReference>
<dbReference type="STRING" id="947166.A0A1D1W5Y5"/>
<dbReference type="HAMAP" id="MF_00100_B">
    <property type="entry name" value="IF_2_B"/>
    <property type="match status" value="1"/>
</dbReference>
<keyword evidence="5" id="KW-0648">Protein biosynthesis</keyword>
<evidence type="ECO:0000256" key="6">
    <source>
        <dbReference type="ARBA" id="ARBA00022946"/>
    </source>
</evidence>
<evidence type="ECO:0000256" key="10">
    <source>
        <dbReference type="ARBA" id="ARBA00044200"/>
    </source>
</evidence>
<dbReference type="InterPro" id="IPR023115">
    <property type="entry name" value="TIF_IF2_dom3"/>
</dbReference>
<dbReference type="InterPro" id="IPR036925">
    <property type="entry name" value="TIF_IF2_dom3_sf"/>
</dbReference>
<dbReference type="GO" id="GO:0005525">
    <property type="term" value="F:GTP binding"/>
    <property type="evidence" value="ECO:0007669"/>
    <property type="project" value="UniProtKB-KW"/>
</dbReference>
<dbReference type="InterPro" id="IPR027417">
    <property type="entry name" value="P-loop_NTPase"/>
</dbReference>
<dbReference type="Pfam" id="PF22042">
    <property type="entry name" value="EF-G_D2"/>
    <property type="match status" value="1"/>
</dbReference>
<evidence type="ECO:0000256" key="1">
    <source>
        <dbReference type="ARBA" id="ARBA00004173"/>
    </source>
</evidence>
<dbReference type="InterPro" id="IPR000178">
    <property type="entry name" value="TF_IF2_bacterial-like"/>
</dbReference>
<dbReference type="NCBIfam" id="TIGR00231">
    <property type="entry name" value="small_GTP"/>
    <property type="match status" value="1"/>
</dbReference>
<dbReference type="GO" id="GO:0003924">
    <property type="term" value="F:GTPase activity"/>
    <property type="evidence" value="ECO:0007669"/>
    <property type="project" value="InterPro"/>
</dbReference>
<dbReference type="InterPro" id="IPR053905">
    <property type="entry name" value="EF-G-like_DII"/>
</dbReference>
<dbReference type="CDD" id="cd03702">
    <property type="entry name" value="IF2_mtIF2_II"/>
    <property type="match status" value="1"/>
</dbReference>
<keyword evidence="7" id="KW-0496">Mitochondrion</keyword>
<protein>
    <recommendedName>
        <fullName evidence="10">Translation initiation factor IF-2, mitochondrial</fullName>
    </recommendedName>
</protein>
<dbReference type="Pfam" id="PF00009">
    <property type="entry name" value="GTP_EFTU"/>
    <property type="match status" value="1"/>
</dbReference>
<keyword evidence="4" id="KW-0547">Nucleotide-binding</keyword>
<evidence type="ECO:0000256" key="7">
    <source>
        <dbReference type="ARBA" id="ARBA00023128"/>
    </source>
</evidence>
<proteinExistence type="inferred from homology"/>
<sequence>MFISRVASRSRDASIHRLLRRLVQTEHSLREPWHCAFGCSQQFAALESSRCLSTSAWPHGKKTDFQAAYDRIQKKRDRQEKAKDKQGAKLLEVWQGITVKELAKVMNRPIDNVFEAMLYVEGTDDYDHPGATINNMRLLDAIVKKCGFRPDHIKSPQTKASEVIHELEEERDLDVKPRPPPKPSELVPRCPIVTVMGHVDHGKTTLLDALRNTSVVEQEFGGITQHIGAFSVKLSNSTQTVTFLDTPGHAAFSAMRSRGAHVTDIVVLVVAAEDGVMEQTKESIRYANEAKVPIIVAINKCDKPEANIPNTKKGLWTQGIALEEFGGEVQSVCISALKKTGLDTLVETILTQAELMQLKADPKGLVEGVVVEARTDPARGRLCTAIIQRGTLRKGSFLVAGRAWARVRGMFNEQGQVIDEAPPGVPAEIIGWRELPSAGDLILECETETKALQAVRYREQQDMKKKMEIDEIAIQQKMEEHLKEYKQELEKKRALGLRRRIRKKGVLRPKETIERTDPELAVVVKADVDGSLEAILDVLETYHSPQCRLDIVHYGVGNIVESDVNLAFPFGAVIYAFNVRCPEDVKKLAKETKTEIKTFNIIYRLVEDLKVQLTERLPLAEIEEIIGQASVLQGFVVKEGKKNLPVAGCRCNKGTLDRKQLFRVIRGEEVLYEGPLTSMKHLKNEVNTISKDQDCGLGFEGIGFEFQLGDTVLCYTKKKVKQKIDWNPPGF</sequence>
<evidence type="ECO:0000256" key="3">
    <source>
        <dbReference type="ARBA" id="ARBA00022540"/>
    </source>
</evidence>
<dbReference type="Pfam" id="PF11987">
    <property type="entry name" value="IF-2"/>
    <property type="match status" value="1"/>
</dbReference>
<keyword evidence="13" id="KW-1185">Reference proteome</keyword>
<evidence type="ECO:0000256" key="5">
    <source>
        <dbReference type="ARBA" id="ARBA00022917"/>
    </source>
</evidence>
<dbReference type="PROSITE" id="PS51722">
    <property type="entry name" value="G_TR_2"/>
    <property type="match status" value="1"/>
</dbReference>
<keyword evidence="8" id="KW-0342">GTP-binding</keyword>
<dbReference type="SUPFAM" id="SSF50447">
    <property type="entry name" value="Translation proteins"/>
    <property type="match status" value="2"/>
</dbReference>
<dbReference type="Proteomes" id="UP000186922">
    <property type="component" value="Unassembled WGS sequence"/>
</dbReference>
<feature type="domain" description="Tr-type G" evidence="11">
    <location>
        <begin position="188"/>
        <end position="363"/>
    </location>
</feature>
<dbReference type="CDD" id="cd03692">
    <property type="entry name" value="mtIF2_IVc"/>
    <property type="match status" value="1"/>
</dbReference>
<organism evidence="12 13">
    <name type="scientific">Ramazzottius varieornatus</name>
    <name type="common">Water bear</name>
    <name type="synonym">Tardigrade</name>
    <dbReference type="NCBI Taxonomy" id="947166"/>
    <lineage>
        <taxon>Eukaryota</taxon>
        <taxon>Metazoa</taxon>
        <taxon>Ecdysozoa</taxon>
        <taxon>Tardigrada</taxon>
        <taxon>Eutardigrada</taxon>
        <taxon>Parachela</taxon>
        <taxon>Hypsibioidea</taxon>
        <taxon>Ramazzottiidae</taxon>
        <taxon>Ramazzottius</taxon>
    </lineage>
</organism>
<dbReference type="FunFam" id="3.40.50.300:FF:000019">
    <property type="entry name" value="Translation initiation factor IF-2"/>
    <property type="match status" value="1"/>
</dbReference>
<dbReference type="GO" id="GO:0005739">
    <property type="term" value="C:mitochondrion"/>
    <property type="evidence" value="ECO:0007669"/>
    <property type="project" value="UniProtKB-SubCell"/>
</dbReference>
<name>A0A1D1W5Y5_RAMVA</name>
<evidence type="ECO:0000256" key="8">
    <source>
        <dbReference type="ARBA" id="ARBA00023134"/>
    </source>
</evidence>
<dbReference type="Gene3D" id="3.40.50.300">
    <property type="entry name" value="P-loop containing nucleotide triphosphate hydrolases"/>
    <property type="match status" value="1"/>
</dbReference>
<keyword evidence="6" id="KW-0809">Transit peptide</keyword>
<dbReference type="CDD" id="cd01887">
    <property type="entry name" value="IF2_eIF5B"/>
    <property type="match status" value="1"/>
</dbReference>
<accession>A0A1D1W5Y5</accession>
<dbReference type="EMBL" id="BDGG01000015">
    <property type="protein sequence ID" value="GAV07598.1"/>
    <property type="molecule type" value="Genomic_DNA"/>
</dbReference>
<dbReference type="FunFam" id="2.40.30.10:FF:000007">
    <property type="entry name" value="Translation initiation factor IF-2"/>
    <property type="match status" value="1"/>
</dbReference>
<comment type="similarity">
    <text evidence="2">Belongs to the TRAFAC class translation factor GTPase superfamily. Classic translation factor GTPase family. IF-2 subfamily.</text>
</comment>
<evidence type="ECO:0000256" key="4">
    <source>
        <dbReference type="ARBA" id="ARBA00022741"/>
    </source>
</evidence>
<comment type="subcellular location">
    <subcellularLocation>
        <location evidence="1">Mitochondrion</location>
    </subcellularLocation>
</comment>
<evidence type="ECO:0000313" key="12">
    <source>
        <dbReference type="EMBL" id="GAV07598.1"/>
    </source>
</evidence>
<dbReference type="FunFam" id="2.40.30.10:FF:000008">
    <property type="entry name" value="Translation initiation factor IF-2"/>
    <property type="match status" value="1"/>
</dbReference>
<dbReference type="SUPFAM" id="SSF52540">
    <property type="entry name" value="P-loop containing nucleoside triphosphate hydrolases"/>
    <property type="match status" value="1"/>
</dbReference>
<dbReference type="PANTHER" id="PTHR43381:SF20">
    <property type="entry name" value="TRANSLATION INITIATION FACTOR IF-2, MITOCHONDRIAL"/>
    <property type="match status" value="1"/>
</dbReference>
<evidence type="ECO:0000256" key="2">
    <source>
        <dbReference type="ARBA" id="ARBA00007733"/>
    </source>
</evidence>
<dbReference type="NCBIfam" id="TIGR00487">
    <property type="entry name" value="IF-2"/>
    <property type="match status" value="1"/>
</dbReference>
<dbReference type="OrthoDB" id="361630at2759"/>
<dbReference type="FunFam" id="3.40.50.10050:FF:000001">
    <property type="entry name" value="Translation initiation factor IF-2"/>
    <property type="match status" value="1"/>
</dbReference>
<evidence type="ECO:0000313" key="13">
    <source>
        <dbReference type="Proteomes" id="UP000186922"/>
    </source>
</evidence>
<dbReference type="InterPro" id="IPR005225">
    <property type="entry name" value="Small_GTP-bd"/>
</dbReference>
<keyword evidence="3" id="KW-0396">Initiation factor</keyword>
<dbReference type="AlphaFoldDB" id="A0A1D1W5Y5"/>
<comment type="function">
    <text evidence="9">One of the essential components for the initiation of protein synthesis. Protects formylmethionyl-tRNA from spontaneous hydrolysis and promotes its binding to the 30S ribosomal subunits. Also involved in the hydrolysis of GTP during the formation of the 70S ribosomal complex.</text>
</comment>
<dbReference type="GO" id="GO:0003743">
    <property type="term" value="F:translation initiation factor activity"/>
    <property type="evidence" value="ECO:0007669"/>
    <property type="project" value="UniProtKB-KW"/>
</dbReference>
<evidence type="ECO:0000259" key="11">
    <source>
        <dbReference type="PROSITE" id="PS51722"/>
    </source>
</evidence>
<dbReference type="InterPro" id="IPR044145">
    <property type="entry name" value="IF2_II"/>
</dbReference>
<dbReference type="Gene3D" id="2.40.30.10">
    <property type="entry name" value="Translation factors"/>
    <property type="match status" value="2"/>
</dbReference>
<dbReference type="PANTHER" id="PTHR43381">
    <property type="entry name" value="TRANSLATION INITIATION FACTOR IF-2-RELATED"/>
    <property type="match status" value="1"/>
</dbReference>
<dbReference type="SUPFAM" id="SSF52156">
    <property type="entry name" value="Initiation factor IF2/eIF5b, domain 3"/>
    <property type="match status" value="1"/>
</dbReference>
<evidence type="ECO:0000256" key="9">
    <source>
        <dbReference type="ARBA" id="ARBA00025162"/>
    </source>
</evidence>
<dbReference type="InterPro" id="IPR015760">
    <property type="entry name" value="TIF_IF2"/>
</dbReference>
<dbReference type="InterPro" id="IPR009000">
    <property type="entry name" value="Transl_B-barrel_sf"/>
</dbReference>
<dbReference type="InterPro" id="IPR000795">
    <property type="entry name" value="T_Tr_GTP-bd_dom"/>
</dbReference>
<gene>
    <name evidence="12" type="primary">RvY_17415-1</name>
    <name evidence="12" type="synonym">RvY_17415.1</name>
    <name evidence="12" type="ORF">RvY_17415</name>
</gene>
<reference evidence="12 13" key="1">
    <citation type="journal article" date="2016" name="Nat. Commun.">
        <title>Extremotolerant tardigrade genome and improved radiotolerance of human cultured cells by tardigrade-unique protein.</title>
        <authorList>
            <person name="Hashimoto T."/>
            <person name="Horikawa D.D."/>
            <person name="Saito Y."/>
            <person name="Kuwahara H."/>
            <person name="Kozuka-Hata H."/>
            <person name="Shin-I T."/>
            <person name="Minakuchi Y."/>
            <person name="Ohishi K."/>
            <person name="Motoyama A."/>
            <person name="Aizu T."/>
            <person name="Enomoto A."/>
            <person name="Kondo K."/>
            <person name="Tanaka S."/>
            <person name="Hara Y."/>
            <person name="Koshikawa S."/>
            <person name="Sagara H."/>
            <person name="Miura T."/>
            <person name="Yokobori S."/>
            <person name="Miyagawa K."/>
            <person name="Suzuki Y."/>
            <person name="Kubo T."/>
            <person name="Oyama M."/>
            <person name="Kohara Y."/>
            <person name="Fujiyama A."/>
            <person name="Arakawa K."/>
            <person name="Katayama T."/>
            <person name="Toyoda A."/>
            <person name="Kunieda T."/>
        </authorList>
    </citation>
    <scope>NUCLEOTIDE SEQUENCE [LARGE SCALE GENOMIC DNA]</scope>
    <source>
        <strain evidence="12 13">YOKOZUNA-1</strain>
    </source>
</reference>
<comment type="caution">
    <text evidence="12">The sequence shown here is derived from an EMBL/GenBank/DDBJ whole genome shotgun (WGS) entry which is preliminary data.</text>
</comment>